<dbReference type="AlphaFoldDB" id="A0ABD3Q2K0"/>
<proteinExistence type="predicted"/>
<dbReference type="Proteomes" id="UP001516023">
    <property type="component" value="Unassembled WGS sequence"/>
</dbReference>
<reference evidence="2 3" key="1">
    <citation type="journal article" date="2020" name="G3 (Bethesda)">
        <title>Improved Reference Genome for Cyclotella cryptica CCMP332, a Model for Cell Wall Morphogenesis, Salinity Adaptation, and Lipid Production in Diatoms (Bacillariophyta).</title>
        <authorList>
            <person name="Roberts W.R."/>
            <person name="Downey K.M."/>
            <person name="Ruck E.C."/>
            <person name="Traller J.C."/>
            <person name="Alverson A.J."/>
        </authorList>
    </citation>
    <scope>NUCLEOTIDE SEQUENCE [LARGE SCALE GENOMIC DNA]</scope>
    <source>
        <strain evidence="2 3">CCMP332</strain>
    </source>
</reference>
<evidence type="ECO:0000313" key="3">
    <source>
        <dbReference type="Proteomes" id="UP001516023"/>
    </source>
</evidence>
<feature type="region of interest" description="Disordered" evidence="1">
    <location>
        <begin position="1"/>
        <end position="49"/>
    </location>
</feature>
<evidence type="ECO:0000313" key="2">
    <source>
        <dbReference type="EMBL" id="KAL3794390.1"/>
    </source>
</evidence>
<accession>A0ABD3Q2K0</accession>
<sequence length="917" mass="102185">MEPPIETEHPRRSSSLQGDPPDDNNEGQHDRTPGRMPCDPESCTDPPAAPIHWMQGRAQRPAFVSDDDHLEDYELEGLMMTRLPNGVGTTGGGTDRSITYAATVRGAGSRAWKSVTSSVGAGGRKSNNTPRSRIEVIAVRIMAACSLAWDPRNRARSCIGVLFVTFLLLILFSKKDVSEWHRIDLTDEENKRIDDPLADLTPEQRHTLLSSIYGTWTFFDGSAEDRPTEPYLTVEKADIYLDMKGEDFPEDSWQVDAVYVNHFLDAATKLVRRGQEAIFATYHGHGLVNVTVDDGDVHGVVVNPEERMNQRLDMFRLAEIDLSSTANAKELSSSADSWEKRGGWTTSRSLDGLERRLLHAMMTNSNFTVVVTGSWQSMGYGGNHGWQSMAGVLDHLLSGLFEKLGMKLVVRGIGLPPMSGINTEEQAEMLLGGRSTLESSMGWSSIYGSDVDMVVWDDYSAVKNEHGEYSQDLDDTAAQLFDFFARQALLSGRDHLPFIWGGDFEILRNLHELADADIGQLGNGMIGIPGTTSKEMAGTLPWAAQFLNCPPEMQQVCEEDDHKFSSQCWAYRSDSRPSLPQLNEIPVLPTAIGWRMHQVKAYTLGYNVLAALLDALNTWSEKTIYEGHPLADEYWHMGEYITNVQSKVQSLTEENSPHCYMLSDKLKLPKRLCNRRLKGRTEYTPRSNPTVTSLKSVIVPSASGNLPVYDLQSVFVGEIWENPIADVPAHAVDALEILDLKKQRRRDRPSRRLDAIQSGDGWRIHHSYPEDDCDGSYTPWSSCGRVSTSTCLMEAHHGSRGFISGDQTTGWLSMMISGMEFGYVAVNLKIGDLGENKRSLADVIPDTFSFDYAVDDVTASLDKSQFLEKLEIFNGISLFTIFDDENKSSEEVKISLRVNGCSKEEGCQLAVSHLYWC</sequence>
<evidence type="ECO:0000256" key="1">
    <source>
        <dbReference type="SAM" id="MobiDB-lite"/>
    </source>
</evidence>
<dbReference type="EMBL" id="JABMIG020000081">
    <property type="protein sequence ID" value="KAL3794390.1"/>
    <property type="molecule type" value="Genomic_DNA"/>
</dbReference>
<name>A0ABD3Q2K0_9STRA</name>
<protein>
    <submittedName>
        <fullName evidence="2">Uncharacterized protein</fullName>
    </submittedName>
</protein>
<gene>
    <name evidence="2" type="ORF">HJC23_012927</name>
</gene>
<feature type="compositionally biased region" description="Basic and acidic residues" evidence="1">
    <location>
        <begin position="1"/>
        <end position="11"/>
    </location>
</feature>
<comment type="caution">
    <text evidence="2">The sequence shown here is derived from an EMBL/GenBank/DDBJ whole genome shotgun (WGS) entry which is preliminary data.</text>
</comment>
<keyword evidence="3" id="KW-1185">Reference proteome</keyword>
<organism evidence="2 3">
    <name type="scientific">Cyclotella cryptica</name>
    <dbReference type="NCBI Taxonomy" id="29204"/>
    <lineage>
        <taxon>Eukaryota</taxon>
        <taxon>Sar</taxon>
        <taxon>Stramenopiles</taxon>
        <taxon>Ochrophyta</taxon>
        <taxon>Bacillariophyta</taxon>
        <taxon>Coscinodiscophyceae</taxon>
        <taxon>Thalassiosirophycidae</taxon>
        <taxon>Stephanodiscales</taxon>
        <taxon>Stephanodiscaceae</taxon>
        <taxon>Cyclotella</taxon>
    </lineage>
</organism>